<dbReference type="RefSeq" id="WP_074237563.1">
    <property type="nucleotide sequence ID" value="NZ_FSRA01000001.1"/>
</dbReference>
<dbReference type="Pfam" id="PF04993">
    <property type="entry name" value="TfoX_N"/>
    <property type="match status" value="1"/>
</dbReference>
<sequence>MAYSEKLADRLRRALAGIGKVEEKKMFGGLAFMVNGKMCLTAGKDRIMCRIDPDHREEGCETVIMGGRKYKGYVHVNENNLETKAALDHWVKLALDFNKKAAFSRFK</sequence>
<name>A0A1N6D8Z2_9BACT</name>
<proteinExistence type="predicted"/>
<dbReference type="OrthoDB" id="214902at2"/>
<dbReference type="STRING" id="536979.SAMN04488055_0470"/>
<reference evidence="2 3" key="1">
    <citation type="submission" date="2016-11" db="EMBL/GenBank/DDBJ databases">
        <authorList>
            <person name="Jaros S."/>
            <person name="Januszkiewicz K."/>
            <person name="Wedrychowicz H."/>
        </authorList>
    </citation>
    <scope>NUCLEOTIDE SEQUENCE [LARGE SCALE GENOMIC DNA]</scope>
    <source>
        <strain evidence="2 3">DSM 24787</strain>
    </source>
</reference>
<accession>A0A1N6D8Z2</accession>
<gene>
    <name evidence="2" type="ORF">SAMN04488055_0470</name>
</gene>
<organism evidence="2 3">
    <name type="scientific">Chitinophaga niabensis</name>
    <dbReference type="NCBI Taxonomy" id="536979"/>
    <lineage>
        <taxon>Bacteria</taxon>
        <taxon>Pseudomonadati</taxon>
        <taxon>Bacteroidota</taxon>
        <taxon>Chitinophagia</taxon>
        <taxon>Chitinophagales</taxon>
        <taxon>Chitinophagaceae</taxon>
        <taxon>Chitinophaga</taxon>
    </lineage>
</organism>
<protein>
    <submittedName>
        <fullName evidence="2">Transcriptional regulator of competence genes, TfoX/Sxy family</fullName>
    </submittedName>
</protein>
<dbReference type="AlphaFoldDB" id="A0A1N6D8Z2"/>
<evidence type="ECO:0000313" key="2">
    <source>
        <dbReference type="EMBL" id="SIN67197.1"/>
    </source>
</evidence>
<dbReference type="Proteomes" id="UP000185003">
    <property type="component" value="Unassembled WGS sequence"/>
</dbReference>
<dbReference type="Gene3D" id="3.30.1460.30">
    <property type="entry name" value="YgaC/TfoX-N like chaperone"/>
    <property type="match status" value="1"/>
</dbReference>
<dbReference type="SUPFAM" id="SSF159894">
    <property type="entry name" value="YgaC/TfoX-N like"/>
    <property type="match status" value="1"/>
</dbReference>
<evidence type="ECO:0000259" key="1">
    <source>
        <dbReference type="Pfam" id="PF04993"/>
    </source>
</evidence>
<dbReference type="InterPro" id="IPR007076">
    <property type="entry name" value="TfoX_N"/>
</dbReference>
<dbReference type="EMBL" id="FSRA01000001">
    <property type="protein sequence ID" value="SIN67197.1"/>
    <property type="molecule type" value="Genomic_DNA"/>
</dbReference>
<feature type="domain" description="TfoX N-terminal" evidence="1">
    <location>
        <begin position="14"/>
        <end position="97"/>
    </location>
</feature>
<keyword evidence="3" id="KW-1185">Reference proteome</keyword>
<evidence type="ECO:0000313" key="3">
    <source>
        <dbReference type="Proteomes" id="UP000185003"/>
    </source>
</evidence>